<dbReference type="RefSeq" id="WP_072698013.1">
    <property type="nucleotide sequence ID" value="NZ_FRDI01000018.1"/>
</dbReference>
<dbReference type="STRING" id="1121455.SAMN02745728_02352"/>
<dbReference type="Proteomes" id="UP000186469">
    <property type="component" value="Unassembled WGS sequence"/>
</dbReference>
<proteinExistence type="predicted"/>
<dbReference type="EMBL" id="FRDI01000018">
    <property type="protein sequence ID" value="SHN72788.1"/>
    <property type="molecule type" value="Genomic_DNA"/>
</dbReference>
<dbReference type="OrthoDB" id="5472266at2"/>
<evidence type="ECO:0000313" key="2">
    <source>
        <dbReference type="Proteomes" id="UP000186469"/>
    </source>
</evidence>
<name>A0A1M7TQ55_9BACT</name>
<accession>A0A1M7TQ55</accession>
<organism evidence="1 2">
    <name type="scientific">Desulfovibrio litoralis DSM 11393</name>
    <dbReference type="NCBI Taxonomy" id="1121455"/>
    <lineage>
        <taxon>Bacteria</taxon>
        <taxon>Pseudomonadati</taxon>
        <taxon>Thermodesulfobacteriota</taxon>
        <taxon>Desulfovibrionia</taxon>
        <taxon>Desulfovibrionales</taxon>
        <taxon>Desulfovibrionaceae</taxon>
        <taxon>Desulfovibrio</taxon>
    </lineage>
</organism>
<evidence type="ECO:0000313" key="1">
    <source>
        <dbReference type="EMBL" id="SHN72788.1"/>
    </source>
</evidence>
<keyword evidence="2" id="KW-1185">Reference proteome</keyword>
<sequence length="75" mass="8492">MSNLTREERFEIIEKSMAASKAGNDDEAMRIAKQLPIAPWLAKAGKEVWGKDFLLENGYNLSEAEAEYGKDWLSQ</sequence>
<gene>
    <name evidence="1" type="ORF">SAMN02745728_02352</name>
</gene>
<dbReference type="AlphaFoldDB" id="A0A1M7TQ55"/>
<reference evidence="1 2" key="1">
    <citation type="submission" date="2016-12" db="EMBL/GenBank/DDBJ databases">
        <authorList>
            <person name="Song W.-J."/>
            <person name="Kurnit D.M."/>
        </authorList>
    </citation>
    <scope>NUCLEOTIDE SEQUENCE [LARGE SCALE GENOMIC DNA]</scope>
    <source>
        <strain evidence="1 2">DSM 11393</strain>
    </source>
</reference>
<protein>
    <submittedName>
        <fullName evidence="1">Uncharacterized protein</fullName>
    </submittedName>
</protein>